<dbReference type="RefSeq" id="WP_168921884.1">
    <property type="nucleotide sequence ID" value="NZ_CP051461.1"/>
</dbReference>
<dbReference type="InterPro" id="IPR044000">
    <property type="entry name" value="Phage_tube_2"/>
</dbReference>
<keyword evidence="2" id="KW-1185">Reference proteome</keyword>
<reference evidence="1 2" key="1">
    <citation type="submission" date="2020-04" db="EMBL/GenBank/DDBJ databases">
        <title>Complete genome of a Psychrophilic, Marine, Gas Vacuolate Bacterium Polaromonas vacuolata KCTC 22033T.</title>
        <authorList>
            <person name="Hwang K."/>
            <person name="Kim K.M."/>
        </authorList>
    </citation>
    <scope>NUCLEOTIDE SEQUENCE [LARGE SCALE GENOMIC DNA]</scope>
    <source>
        <strain evidence="1 2">KCTC 22033</strain>
    </source>
</reference>
<protein>
    <submittedName>
        <fullName evidence="1">Uncharacterized protein</fullName>
    </submittedName>
</protein>
<gene>
    <name evidence="1" type="ORF">HC248_01419</name>
</gene>
<proteinExistence type="predicted"/>
<accession>A0A6H2H8L5</accession>
<sequence length="320" mass="33683">MPNRYVRNTAILAKIETTYGTDAAPLAATDALLISNASIDINPTNQARDILRPFMGASEQLVGTRSVQIAFEVEVSGSGTAGTAPAWGKLLLASGMSEVVTATTRVDYTPVSNTFGSLTIYYHMDGVQYKALGCRGTFELMMGIGDIPKFMFTFTGLDGGVAAIGNPNAVLTAWKAPLVITDPNTGDVKMGGTYSAGAITGGTSFPSRGLSLNIANNVVYQPMLGGESVLVTNRESTGSLTLDLLAAQEVTMRTEINANTLTSMSLEHGTIAGGKIIIFAPAVQRLNPKNTEQDGMAMLGMDLRLTPTTTGNDELRIVSM</sequence>
<name>A0A6H2H8L5_9BURK</name>
<organism evidence="1 2">
    <name type="scientific">Polaromonas vacuolata</name>
    <dbReference type="NCBI Taxonomy" id="37448"/>
    <lineage>
        <taxon>Bacteria</taxon>
        <taxon>Pseudomonadati</taxon>
        <taxon>Pseudomonadota</taxon>
        <taxon>Betaproteobacteria</taxon>
        <taxon>Burkholderiales</taxon>
        <taxon>Comamonadaceae</taxon>
        <taxon>Polaromonas</taxon>
    </lineage>
</organism>
<dbReference type="KEGG" id="pvac:HC248_01419"/>
<dbReference type="Pfam" id="PF18906">
    <property type="entry name" value="Phage_tube_2"/>
    <property type="match status" value="1"/>
</dbReference>
<dbReference type="AlphaFoldDB" id="A0A6H2H8L5"/>
<dbReference type="Proteomes" id="UP000502041">
    <property type="component" value="Chromosome"/>
</dbReference>
<evidence type="ECO:0000313" key="1">
    <source>
        <dbReference type="EMBL" id="QJC56133.1"/>
    </source>
</evidence>
<dbReference type="EMBL" id="CP051461">
    <property type="protein sequence ID" value="QJC56133.1"/>
    <property type="molecule type" value="Genomic_DNA"/>
</dbReference>
<evidence type="ECO:0000313" key="2">
    <source>
        <dbReference type="Proteomes" id="UP000502041"/>
    </source>
</evidence>